<gene>
    <name evidence="7" type="primary">cytX</name>
    <name evidence="7" type="ORF">IHQ68_16705</name>
</gene>
<evidence type="ECO:0000256" key="2">
    <source>
        <dbReference type="ARBA" id="ARBA00008974"/>
    </source>
</evidence>
<feature type="transmembrane region" description="Helical" evidence="6">
    <location>
        <begin position="377"/>
        <end position="398"/>
    </location>
</feature>
<comment type="caution">
    <text evidence="7">The sequence shown here is derived from an EMBL/GenBank/DDBJ whole genome shotgun (WGS) entry which is preliminary data.</text>
</comment>
<feature type="transmembrane region" description="Helical" evidence="6">
    <location>
        <begin position="137"/>
        <end position="159"/>
    </location>
</feature>
<evidence type="ECO:0000313" key="8">
    <source>
        <dbReference type="Proteomes" id="UP001181622"/>
    </source>
</evidence>
<feature type="transmembrane region" description="Helical" evidence="6">
    <location>
        <begin position="311"/>
        <end position="328"/>
    </location>
</feature>
<dbReference type="InterPro" id="IPR001248">
    <property type="entry name" value="Pur-cyt_permease"/>
</dbReference>
<proteinExistence type="inferred from homology"/>
<dbReference type="InterPro" id="IPR012732">
    <property type="entry name" value="Thia_CytX"/>
</dbReference>
<dbReference type="Gene3D" id="1.10.4160.10">
    <property type="entry name" value="Hydantoin permease"/>
    <property type="match status" value="1"/>
</dbReference>
<comment type="subcellular location">
    <subcellularLocation>
        <location evidence="1">Membrane</location>
        <topology evidence="1">Multi-pass membrane protein</topology>
    </subcellularLocation>
</comment>
<dbReference type="PANTHER" id="PTHR30569">
    <property type="entry name" value="CYTOSINE TRANSPORTER CODB"/>
    <property type="match status" value="1"/>
</dbReference>
<feature type="transmembrane region" description="Helical" evidence="6">
    <location>
        <begin position="27"/>
        <end position="50"/>
    </location>
</feature>
<sequence>MAPEQTNYDPLTAVPAERRALTGRDTFALWFSLGIGLLVLQAGSFLVPALSLGQALVAIACGSAIGALLLAATGVMGTDAGLATMAATRPALGVRGSAIPTVLNVVQLVGWGAFEILVMGEAASQLAKNAFGFEAPLLWTALFGALATALAVVGPLSFVRRFLRDWGLWLVLAASAWLTYALLASHNLGELFARPGAGGMGFGAAVDLAATMPLSWLPLIADYSRFGRSAGATFRGSALGYFVANVWFLGLGAAWALASGGEASIAVTLATAGAGLALLLVLLDETDNAFADIHSAAISTGTLARVPTRSLALGFGALCTMLALVTPLGQYQDFLLLIGSVFAPLFGIVLADHFVIRRRRVVAQEIDVKGGAYWFTAGWRLSGVAAWLVGVGVYHAMSRGLPEIGATLPSFVAAAAVFMLLNARRGAKAE</sequence>
<dbReference type="Pfam" id="PF02133">
    <property type="entry name" value="Transp_cyt_pur"/>
    <property type="match status" value="1"/>
</dbReference>
<feature type="transmembrane region" description="Helical" evidence="6">
    <location>
        <begin position="166"/>
        <end position="185"/>
    </location>
</feature>
<organism evidence="7 8">
    <name type="scientific">Chelatococcus sambhunathii</name>
    <dbReference type="NCBI Taxonomy" id="363953"/>
    <lineage>
        <taxon>Bacteria</taxon>
        <taxon>Pseudomonadati</taxon>
        <taxon>Pseudomonadota</taxon>
        <taxon>Alphaproteobacteria</taxon>
        <taxon>Hyphomicrobiales</taxon>
        <taxon>Chelatococcaceae</taxon>
        <taxon>Chelatococcus</taxon>
    </lineage>
</organism>
<dbReference type="RefSeq" id="WP_309393860.1">
    <property type="nucleotide sequence ID" value="NZ_JADBEO010000045.1"/>
</dbReference>
<accession>A0ABU1DJS0</accession>
<keyword evidence="8" id="KW-1185">Reference proteome</keyword>
<feature type="transmembrane region" description="Helical" evidence="6">
    <location>
        <begin position="238"/>
        <end position="257"/>
    </location>
</feature>
<dbReference type="EMBL" id="JADBEO010000045">
    <property type="protein sequence ID" value="MDR4308260.1"/>
    <property type="molecule type" value="Genomic_DNA"/>
</dbReference>
<dbReference type="Proteomes" id="UP001181622">
    <property type="component" value="Unassembled WGS sequence"/>
</dbReference>
<feature type="transmembrane region" description="Helical" evidence="6">
    <location>
        <begin position="404"/>
        <end position="423"/>
    </location>
</feature>
<reference evidence="7" key="1">
    <citation type="submission" date="2020-10" db="EMBL/GenBank/DDBJ databases">
        <authorList>
            <person name="Abbas A."/>
            <person name="Razzaq R."/>
            <person name="Waqas M."/>
            <person name="Abbas N."/>
            <person name="Nielsen T.K."/>
            <person name="Hansen L.H."/>
            <person name="Hussain S."/>
            <person name="Shahid M."/>
        </authorList>
    </citation>
    <scope>NUCLEOTIDE SEQUENCE</scope>
    <source>
        <strain evidence="7">S14</strain>
    </source>
</reference>
<evidence type="ECO:0000256" key="1">
    <source>
        <dbReference type="ARBA" id="ARBA00004141"/>
    </source>
</evidence>
<evidence type="ECO:0000256" key="3">
    <source>
        <dbReference type="ARBA" id="ARBA00022692"/>
    </source>
</evidence>
<protein>
    <submittedName>
        <fullName evidence="7">Hydroxymethylpyrimidine transporter CytX</fullName>
    </submittedName>
</protein>
<evidence type="ECO:0000256" key="5">
    <source>
        <dbReference type="ARBA" id="ARBA00023136"/>
    </source>
</evidence>
<feature type="transmembrane region" description="Helical" evidence="6">
    <location>
        <begin position="263"/>
        <end position="283"/>
    </location>
</feature>
<comment type="similarity">
    <text evidence="2">Belongs to the purine-cytosine permease (2.A.39) family.</text>
</comment>
<keyword evidence="4 6" id="KW-1133">Transmembrane helix</keyword>
<dbReference type="PANTHER" id="PTHR30569:SF0">
    <property type="entry name" value="CYTOSINE PERMEASE"/>
    <property type="match status" value="1"/>
</dbReference>
<dbReference type="InterPro" id="IPR030191">
    <property type="entry name" value="CodB"/>
</dbReference>
<feature type="transmembrane region" description="Helical" evidence="6">
    <location>
        <begin position="197"/>
        <end position="217"/>
    </location>
</feature>
<keyword evidence="3 6" id="KW-0812">Transmembrane</keyword>
<keyword evidence="5 6" id="KW-0472">Membrane</keyword>
<feature type="transmembrane region" description="Helical" evidence="6">
    <location>
        <begin position="98"/>
        <end position="117"/>
    </location>
</feature>
<evidence type="ECO:0000256" key="4">
    <source>
        <dbReference type="ARBA" id="ARBA00022989"/>
    </source>
</evidence>
<name>A0ABU1DJS0_9HYPH</name>
<evidence type="ECO:0000256" key="6">
    <source>
        <dbReference type="SAM" id="Phobius"/>
    </source>
</evidence>
<evidence type="ECO:0000313" key="7">
    <source>
        <dbReference type="EMBL" id="MDR4308260.1"/>
    </source>
</evidence>
<feature type="transmembrane region" description="Helical" evidence="6">
    <location>
        <begin position="56"/>
        <end position="77"/>
    </location>
</feature>
<feature type="transmembrane region" description="Helical" evidence="6">
    <location>
        <begin position="334"/>
        <end position="356"/>
    </location>
</feature>
<dbReference type="NCBIfam" id="TIGR02358">
    <property type="entry name" value="thia_cytX"/>
    <property type="match status" value="1"/>
</dbReference>